<feature type="transmembrane region" description="Helical" evidence="7">
    <location>
        <begin position="12"/>
        <end position="36"/>
    </location>
</feature>
<evidence type="ECO:0000256" key="6">
    <source>
        <dbReference type="ARBA" id="ARBA00023136"/>
    </source>
</evidence>
<evidence type="ECO:0000256" key="7">
    <source>
        <dbReference type="SAM" id="Phobius"/>
    </source>
</evidence>
<keyword evidence="4 7" id="KW-0812">Transmembrane</keyword>
<dbReference type="RefSeq" id="WP_268046275.1">
    <property type="nucleotide sequence ID" value="NZ_CP104064.1"/>
</dbReference>
<name>A0ABY6Z721_9BACL</name>
<feature type="transmembrane region" description="Helical" evidence="7">
    <location>
        <begin position="369"/>
        <end position="389"/>
    </location>
</feature>
<dbReference type="CDD" id="cd17329">
    <property type="entry name" value="MFS_MdtH_MDR_like"/>
    <property type="match status" value="1"/>
</dbReference>
<evidence type="ECO:0000313" key="10">
    <source>
        <dbReference type="Proteomes" id="UP001164803"/>
    </source>
</evidence>
<feature type="transmembrane region" description="Helical" evidence="7">
    <location>
        <begin position="213"/>
        <end position="231"/>
    </location>
</feature>
<evidence type="ECO:0000256" key="1">
    <source>
        <dbReference type="ARBA" id="ARBA00004651"/>
    </source>
</evidence>
<dbReference type="InterPro" id="IPR011701">
    <property type="entry name" value="MFS"/>
</dbReference>
<feature type="transmembrane region" description="Helical" evidence="7">
    <location>
        <begin position="306"/>
        <end position="325"/>
    </location>
</feature>
<dbReference type="PROSITE" id="PS50850">
    <property type="entry name" value="MFS"/>
    <property type="match status" value="1"/>
</dbReference>
<gene>
    <name evidence="9" type="ORF">NZD86_09500</name>
</gene>
<dbReference type="InterPro" id="IPR005829">
    <property type="entry name" value="Sugar_transporter_CS"/>
</dbReference>
<dbReference type="PANTHER" id="PTHR43414">
    <property type="entry name" value="MULTIDRUG RESISTANCE PROTEIN MDTG"/>
    <property type="match status" value="1"/>
</dbReference>
<keyword evidence="5 7" id="KW-1133">Transmembrane helix</keyword>
<evidence type="ECO:0000256" key="5">
    <source>
        <dbReference type="ARBA" id="ARBA00022989"/>
    </source>
</evidence>
<dbReference type="InterPro" id="IPR036259">
    <property type="entry name" value="MFS_trans_sf"/>
</dbReference>
<dbReference type="InterPro" id="IPR020846">
    <property type="entry name" value="MFS_dom"/>
</dbReference>
<feature type="transmembrane region" description="Helical" evidence="7">
    <location>
        <begin position="346"/>
        <end position="363"/>
    </location>
</feature>
<evidence type="ECO:0000313" key="9">
    <source>
        <dbReference type="EMBL" id="WAH38689.1"/>
    </source>
</evidence>
<dbReference type="EMBL" id="CP104064">
    <property type="protein sequence ID" value="WAH38689.1"/>
    <property type="molecule type" value="Genomic_DNA"/>
</dbReference>
<reference evidence="9" key="1">
    <citation type="submission" date="2022-08" db="EMBL/GenBank/DDBJ databases">
        <title>Alicyclobacillus dauci DSM2870, complete genome.</title>
        <authorList>
            <person name="Wang Q."/>
            <person name="Cai R."/>
            <person name="Wang Z."/>
        </authorList>
    </citation>
    <scope>NUCLEOTIDE SEQUENCE</scope>
    <source>
        <strain evidence="9">DSM 28700</strain>
    </source>
</reference>
<dbReference type="Pfam" id="PF07690">
    <property type="entry name" value="MFS_1"/>
    <property type="match status" value="1"/>
</dbReference>
<organism evidence="9 10">
    <name type="scientific">Alicyclobacillus dauci</name>
    <dbReference type="NCBI Taxonomy" id="1475485"/>
    <lineage>
        <taxon>Bacteria</taxon>
        <taxon>Bacillati</taxon>
        <taxon>Bacillota</taxon>
        <taxon>Bacilli</taxon>
        <taxon>Bacillales</taxon>
        <taxon>Alicyclobacillaceae</taxon>
        <taxon>Alicyclobacillus</taxon>
    </lineage>
</organism>
<evidence type="ECO:0000256" key="4">
    <source>
        <dbReference type="ARBA" id="ARBA00022692"/>
    </source>
</evidence>
<feature type="transmembrane region" description="Helical" evidence="7">
    <location>
        <begin position="282"/>
        <end position="300"/>
    </location>
</feature>
<protein>
    <submittedName>
        <fullName evidence="9">MFS transporter</fullName>
    </submittedName>
</protein>
<feature type="domain" description="Major facilitator superfamily (MFS) profile" evidence="8">
    <location>
        <begin position="1"/>
        <end position="392"/>
    </location>
</feature>
<dbReference type="PANTHER" id="PTHR43414:SF1">
    <property type="entry name" value="PEPTIDE PERMEASE"/>
    <property type="match status" value="1"/>
</dbReference>
<keyword evidence="2" id="KW-0813">Transport</keyword>
<sequence>MKHTMQYDFPPVIWWMLTATGVTRITQFMTMPFMALFMSTHTHASPSVIGLAIGMSPLCATLFSFVGGTLSDRFGRRGLMVAAMIINAIAMCAFATARTIAVFFLISVLTGMSRALFEPASQAMMTDVIEKDKRASVFAMDYWIVNIGASVGPVLGGYFGTVATGVTFYIAAAVSALYAIVIIIRFPESKPQKDQRDHAGFTTSLRVIGMDKALLYFIVASTITSLDYSQFDTTLPQFMQSLFGATGAAKNFSIVFATTGFEVVVLQFIVNRFSSRWSIARTFTISQTLYCISFICLGLSRSLTALLLTTVVLIVGEVMGAPRIGEYVSSLSKNQMRGAYFGANSLANLGLFLGPWLGGILLHRFGGTILFLIVGLTVLASIPFYRLSYRHNAETNSRRWNPDA</sequence>
<feature type="transmembrane region" description="Helical" evidence="7">
    <location>
        <begin position="166"/>
        <end position="186"/>
    </location>
</feature>
<feature type="transmembrane region" description="Helical" evidence="7">
    <location>
        <begin position="48"/>
        <end position="67"/>
    </location>
</feature>
<dbReference type="PROSITE" id="PS00216">
    <property type="entry name" value="SUGAR_TRANSPORT_1"/>
    <property type="match status" value="1"/>
</dbReference>
<keyword evidence="6 7" id="KW-0472">Membrane</keyword>
<feature type="transmembrane region" description="Helical" evidence="7">
    <location>
        <begin position="251"/>
        <end position="270"/>
    </location>
</feature>
<comment type="subcellular location">
    <subcellularLocation>
        <location evidence="1">Cell membrane</location>
        <topology evidence="1">Multi-pass membrane protein</topology>
    </subcellularLocation>
</comment>
<dbReference type="SUPFAM" id="SSF103473">
    <property type="entry name" value="MFS general substrate transporter"/>
    <property type="match status" value="1"/>
</dbReference>
<accession>A0ABY6Z721</accession>
<evidence type="ECO:0000259" key="8">
    <source>
        <dbReference type="PROSITE" id="PS50850"/>
    </source>
</evidence>
<feature type="transmembrane region" description="Helical" evidence="7">
    <location>
        <begin position="79"/>
        <end position="106"/>
    </location>
</feature>
<keyword evidence="10" id="KW-1185">Reference proteome</keyword>
<keyword evidence="3" id="KW-1003">Cell membrane</keyword>
<proteinExistence type="predicted"/>
<dbReference type="Proteomes" id="UP001164803">
    <property type="component" value="Chromosome"/>
</dbReference>
<evidence type="ECO:0000256" key="2">
    <source>
        <dbReference type="ARBA" id="ARBA00022448"/>
    </source>
</evidence>
<dbReference type="Gene3D" id="1.20.1250.20">
    <property type="entry name" value="MFS general substrate transporter like domains"/>
    <property type="match status" value="1"/>
</dbReference>
<evidence type="ECO:0000256" key="3">
    <source>
        <dbReference type="ARBA" id="ARBA00022475"/>
    </source>
</evidence>